<evidence type="ECO:0000256" key="1">
    <source>
        <dbReference type="SAM" id="MobiDB-lite"/>
    </source>
</evidence>
<proteinExistence type="predicted"/>
<dbReference type="PANTHER" id="PTHR21197">
    <property type="entry name" value="UDP-GALACTOPYRANOSE MUTASE"/>
    <property type="match status" value="1"/>
</dbReference>
<protein>
    <submittedName>
        <fullName evidence="3">Protoporphyrinogen oxidase</fullName>
    </submittedName>
</protein>
<dbReference type="GO" id="GO:0008767">
    <property type="term" value="F:UDP-galactopyranose mutase activity"/>
    <property type="evidence" value="ECO:0007669"/>
    <property type="project" value="TreeGrafter"/>
</dbReference>
<dbReference type="GO" id="GO:0050660">
    <property type="term" value="F:flavin adenine dinucleotide binding"/>
    <property type="evidence" value="ECO:0007669"/>
    <property type="project" value="TreeGrafter"/>
</dbReference>
<dbReference type="RefSeq" id="WP_145712185.1">
    <property type="nucleotide sequence ID" value="NZ_BAAAFY010000001.1"/>
</dbReference>
<organism evidence="3 4">
    <name type="scientific">Chitinophaga japonensis</name>
    <name type="common">Flexibacter japonensis</name>
    <dbReference type="NCBI Taxonomy" id="104662"/>
    <lineage>
        <taxon>Bacteria</taxon>
        <taxon>Pseudomonadati</taxon>
        <taxon>Bacteroidota</taxon>
        <taxon>Chitinophagia</taxon>
        <taxon>Chitinophagales</taxon>
        <taxon>Chitinophagaceae</taxon>
        <taxon>Chitinophaga</taxon>
    </lineage>
</organism>
<evidence type="ECO:0000313" key="3">
    <source>
        <dbReference type="EMBL" id="TWI87775.1"/>
    </source>
</evidence>
<dbReference type="GO" id="GO:0005829">
    <property type="term" value="C:cytosol"/>
    <property type="evidence" value="ECO:0007669"/>
    <property type="project" value="TreeGrafter"/>
</dbReference>
<feature type="transmembrane region" description="Helical" evidence="2">
    <location>
        <begin position="757"/>
        <end position="776"/>
    </location>
</feature>
<dbReference type="Proteomes" id="UP000316778">
    <property type="component" value="Unassembled WGS sequence"/>
</dbReference>
<keyword evidence="2" id="KW-0472">Membrane</keyword>
<dbReference type="Gene3D" id="3.50.50.60">
    <property type="entry name" value="FAD/NAD(P)-binding domain"/>
    <property type="match status" value="1"/>
</dbReference>
<feature type="transmembrane region" description="Helical" evidence="2">
    <location>
        <begin position="641"/>
        <end position="665"/>
    </location>
</feature>
<dbReference type="OrthoDB" id="9769600at2"/>
<feature type="transmembrane region" description="Helical" evidence="2">
    <location>
        <begin position="721"/>
        <end position="745"/>
    </location>
</feature>
<feature type="transmembrane region" description="Helical" evidence="2">
    <location>
        <begin position="1023"/>
        <end position="1043"/>
    </location>
</feature>
<feature type="transmembrane region" description="Helical" evidence="2">
    <location>
        <begin position="671"/>
        <end position="690"/>
    </location>
</feature>
<dbReference type="PANTHER" id="PTHR21197:SF0">
    <property type="entry name" value="UDP-GALACTOPYRANOSE MUTASE"/>
    <property type="match status" value="1"/>
</dbReference>
<dbReference type="SUPFAM" id="SSF51971">
    <property type="entry name" value="Nucleotide-binding domain"/>
    <property type="match status" value="1"/>
</dbReference>
<gene>
    <name evidence="3" type="ORF">LX66_1846</name>
</gene>
<dbReference type="AlphaFoldDB" id="A0A562T266"/>
<keyword evidence="2" id="KW-1133">Transmembrane helix</keyword>
<feature type="transmembrane region" description="Helical" evidence="2">
    <location>
        <begin position="576"/>
        <end position="596"/>
    </location>
</feature>
<comment type="caution">
    <text evidence="3">The sequence shown here is derived from an EMBL/GenBank/DDBJ whole genome shotgun (WGS) entry which is preliminary data.</text>
</comment>
<dbReference type="NCBIfam" id="NF005548">
    <property type="entry name" value="PRK07208.1-4"/>
    <property type="match status" value="1"/>
</dbReference>
<keyword evidence="2" id="KW-0812">Transmembrane</keyword>
<evidence type="ECO:0000313" key="4">
    <source>
        <dbReference type="Proteomes" id="UP000316778"/>
    </source>
</evidence>
<sequence length="1068" mass="122998">MNKQAIIIGAGPAGLTAAYELLKRTDIKPIILEKSGDIGGISKTVNYKGNRIDIGGHRFFSKSDRVMNWWFNIMPVEAGRQNTINISYQNKSREVDTASIGTTDNAGKDPDKVMLVRRRLSRIYFLRKFFTYPIQLSLDTLAKLGLWTTIAIIFSYLKAQLLPRKPEKNLEDFMVNRFGQVLYKLFFKDYTEKVWGLPCNKISAEWGAQRIKGVSISKAIQHAVQAAMKRKEKQNSNDISQKDTETSLIEQFLYPKFGPGQLWEEVARQVEEMGGRILMHHDVKRIYTNDDNSQVTAIAAINNITGETSYLEGDYFFSTMPVQELVGGLDGAVPDDVREIASGLQYRDFITAGILLKKLSFQDKKTGEWKPLQLKDTWIYIQEKDVKVGRLQLFNNWSPFMVKDPDTAWVGMEFFCNTTDDFWKKTDEDIKQLAIRELEKIGLASAANVLDTTVLRVEKTYPAYFGTYERFDVVREYIDKFENLFLVGRNGMHKYNNSDHSMLTAMVAVDNIAAGVVSKANIWAINTEQEYHEEKEASGIQNAGKAEESSEKLPSKSSVKRSLLWDFIFRNPAHELYVWVAALGIIVQLSIFKMLYPFASFINGDSYVYLETAYHNFDINTYPIGYSKFLRLFSVFTKSDTVLIIFQYLFLQASVLSFVFTLFYFFKPAKWTKILLFGFMLFNPVFLYLANFISSDAFFLSLSLIWFTQLLWISYKPTRSLLFLNVLVLVIAFTVRYNALYYPIIAGIAYLLNRRRILLKIGALVLITTLIAGFVVHTSNKYYDLTGKRQFSPFSGWQLANNAMYAYRYVDSLEVKPVPTKFKTLDNMVRTYFDTSRDLRRHPHEMLMASTVYMWDPKSPLQRYKENQFTNDSTAGSIEKWATVAPLMGEYGSYLIRQYPKEFIQYYIIPNGLKYYAPPIEFLESYNMGVDSVQHIAQVWFGYKSNKIRSYFEDFKVRILDFYPILVGIMNVVFLLSILSMVILKCYRQNQQFKQALFLVGCLWMVNFIFSVFASPVALRFQLFPILVTLSFTFIFVEYLVLLSSGVEVGDLKARVGVVNPTLESIPT</sequence>
<feature type="transmembrane region" description="Helical" evidence="2">
    <location>
        <begin position="962"/>
        <end position="984"/>
    </location>
</feature>
<feature type="region of interest" description="Disordered" evidence="1">
    <location>
        <begin position="534"/>
        <end position="553"/>
    </location>
</feature>
<accession>A0A562T266</accession>
<feature type="transmembrane region" description="Helical" evidence="2">
    <location>
        <begin position="996"/>
        <end position="1017"/>
    </location>
</feature>
<dbReference type="InterPro" id="IPR036188">
    <property type="entry name" value="FAD/NAD-bd_sf"/>
</dbReference>
<dbReference type="Pfam" id="PF13450">
    <property type="entry name" value="NAD_binding_8"/>
    <property type="match status" value="1"/>
</dbReference>
<dbReference type="NCBIfam" id="NF005546">
    <property type="entry name" value="PRK07208.1-2"/>
    <property type="match status" value="1"/>
</dbReference>
<reference evidence="3 4" key="1">
    <citation type="journal article" date="2013" name="Stand. Genomic Sci.">
        <title>Genomic Encyclopedia of Type Strains, Phase I: The one thousand microbial genomes (KMG-I) project.</title>
        <authorList>
            <person name="Kyrpides N.C."/>
            <person name="Woyke T."/>
            <person name="Eisen J.A."/>
            <person name="Garrity G."/>
            <person name="Lilburn T.G."/>
            <person name="Beck B.J."/>
            <person name="Whitman W.B."/>
            <person name="Hugenholtz P."/>
            <person name="Klenk H.P."/>
        </authorList>
    </citation>
    <scope>NUCLEOTIDE SEQUENCE [LARGE SCALE GENOMIC DNA]</scope>
    <source>
        <strain evidence="3 4">DSM 13484</strain>
    </source>
</reference>
<keyword evidence="4" id="KW-1185">Reference proteome</keyword>
<evidence type="ECO:0000256" key="2">
    <source>
        <dbReference type="SAM" id="Phobius"/>
    </source>
</evidence>
<feature type="transmembrane region" description="Helical" evidence="2">
    <location>
        <begin position="697"/>
        <end position="715"/>
    </location>
</feature>
<name>A0A562T266_CHIJA</name>
<dbReference type="EMBL" id="VLLG01000003">
    <property type="protein sequence ID" value="TWI87775.1"/>
    <property type="molecule type" value="Genomic_DNA"/>
</dbReference>